<evidence type="ECO:0000256" key="2">
    <source>
        <dbReference type="ARBA" id="ARBA00022723"/>
    </source>
</evidence>
<dbReference type="Gene3D" id="1.25.40.20">
    <property type="entry name" value="Ankyrin repeat-containing domain"/>
    <property type="match status" value="1"/>
</dbReference>
<dbReference type="PROSITE" id="PS50846">
    <property type="entry name" value="HMA_2"/>
    <property type="match status" value="2"/>
</dbReference>
<accession>A0A1Q9F7B8</accession>
<dbReference type="InterPro" id="IPR006121">
    <property type="entry name" value="HMA_dom"/>
</dbReference>
<dbReference type="GO" id="GO:0055070">
    <property type="term" value="P:copper ion homeostasis"/>
    <property type="evidence" value="ECO:0007669"/>
    <property type="project" value="TreeGrafter"/>
</dbReference>
<keyword evidence="3" id="KW-0187">Copper transport</keyword>
<feature type="transmembrane region" description="Helical" evidence="10">
    <location>
        <begin position="1191"/>
        <end position="1210"/>
    </location>
</feature>
<feature type="transmembrane region" description="Helical" evidence="10">
    <location>
        <begin position="437"/>
        <end position="456"/>
    </location>
</feature>
<dbReference type="PANTHER" id="PTHR43520:SF8">
    <property type="entry name" value="P-TYPE CU(+) TRANSPORTER"/>
    <property type="match status" value="1"/>
</dbReference>
<feature type="transmembrane region" description="Helical" evidence="10">
    <location>
        <begin position="1262"/>
        <end position="1281"/>
    </location>
</feature>
<feature type="domain" description="HMA" evidence="11">
    <location>
        <begin position="795"/>
        <end position="861"/>
    </location>
</feature>
<reference evidence="12 13" key="1">
    <citation type="submission" date="2016-02" db="EMBL/GenBank/DDBJ databases">
        <title>Genome analysis of coral dinoflagellate symbionts highlights evolutionary adaptations to a symbiotic lifestyle.</title>
        <authorList>
            <person name="Aranda M."/>
            <person name="Li Y."/>
            <person name="Liew Y.J."/>
            <person name="Baumgarten S."/>
            <person name="Simakov O."/>
            <person name="Wilson M."/>
            <person name="Piel J."/>
            <person name="Ashoor H."/>
            <person name="Bougouffa S."/>
            <person name="Bajic V.B."/>
            <person name="Ryu T."/>
            <person name="Ravasi T."/>
            <person name="Bayer T."/>
            <person name="Micklem G."/>
            <person name="Kim H."/>
            <person name="Bhak J."/>
            <person name="Lajeunesse T.C."/>
            <person name="Voolstra C.R."/>
        </authorList>
    </citation>
    <scope>NUCLEOTIDE SEQUENCE [LARGE SCALE GENOMIC DNA]</scope>
    <source>
        <strain evidence="12 13">CCMP2467</strain>
    </source>
</reference>
<dbReference type="EMBL" id="LSRX01000002">
    <property type="protein sequence ID" value="OLQ15499.1"/>
    <property type="molecule type" value="Genomic_DNA"/>
</dbReference>
<keyword evidence="8" id="KW-0175">Coiled coil</keyword>
<feature type="coiled-coil region" evidence="8">
    <location>
        <begin position="724"/>
        <end position="776"/>
    </location>
</feature>
<feature type="transmembrane region" description="Helical" evidence="10">
    <location>
        <begin position="613"/>
        <end position="633"/>
    </location>
</feature>
<keyword evidence="10" id="KW-0812">Transmembrane</keyword>
<dbReference type="SMART" id="SM00248">
    <property type="entry name" value="ANK"/>
    <property type="match status" value="2"/>
</dbReference>
<dbReference type="NCBIfam" id="TIGR00003">
    <property type="entry name" value="copper ion binding protein"/>
    <property type="match status" value="1"/>
</dbReference>
<keyword evidence="10" id="KW-1133">Transmembrane helix</keyword>
<keyword evidence="3" id="KW-0406">Ion transport</keyword>
<evidence type="ECO:0000256" key="10">
    <source>
        <dbReference type="SAM" id="Phobius"/>
    </source>
</evidence>
<feature type="transmembrane region" description="Helical" evidence="10">
    <location>
        <begin position="1293"/>
        <end position="1311"/>
    </location>
</feature>
<dbReference type="InterPro" id="IPR036163">
    <property type="entry name" value="HMA_dom_sf"/>
</dbReference>
<feature type="domain" description="HMA" evidence="11">
    <location>
        <begin position="879"/>
        <end position="945"/>
    </location>
</feature>
<dbReference type="InterPro" id="IPR037185">
    <property type="entry name" value="EmrE-like"/>
</dbReference>
<dbReference type="InterPro" id="IPR002110">
    <property type="entry name" value="Ankyrin_rpt"/>
</dbReference>
<proteinExistence type="predicted"/>
<dbReference type="Gene3D" id="3.30.70.100">
    <property type="match status" value="2"/>
</dbReference>
<organism evidence="12 13">
    <name type="scientific">Symbiodinium microadriaticum</name>
    <name type="common">Dinoflagellate</name>
    <name type="synonym">Zooxanthella microadriatica</name>
    <dbReference type="NCBI Taxonomy" id="2951"/>
    <lineage>
        <taxon>Eukaryota</taxon>
        <taxon>Sar</taxon>
        <taxon>Alveolata</taxon>
        <taxon>Dinophyceae</taxon>
        <taxon>Suessiales</taxon>
        <taxon>Symbiodiniaceae</taxon>
        <taxon>Symbiodinium</taxon>
    </lineage>
</organism>
<keyword evidence="4" id="KW-0460">Magnesium</keyword>
<evidence type="ECO:0000256" key="8">
    <source>
        <dbReference type="SAM" id="Coils"/>
    </source>
</evidence>
<dbReference type="PROSITE" id="PS50088">
    <property type="entry name" value="ANK_REPEAT"/>
    <property type="match status" value="1"/>
</dbReference>
<comment type="caution">
    <text evidence="12">The sequence shown here is derived from an EMBL/GenBank/DDBJ whole genome shotgun (WGS) entry which is preliminary data.</text>
</comment>
<dbReference type="Pfam" id="PF12796">
    <property type="entry name" value="Ank_2"/>
    <property type="match status" value="1"/>
</dbReference>
<keyword evidence="2" id="KW-0479">Metal-binding</keyword>
<feature type="region of interest" description="Disordered" evidence="9">
    <location>
        <begin position="28"/>
        <end position="48"/>
    </location>
</feature>
<comment type="subcellular location">
    <subcellularLocation>
        <location evidence="1">Endomembrane system</location>
        <topology evidence="1">Multi-pass membrane protein</topology>
    </subcellularLocation>
</comment>
<dbReference type="CDD" id="cd00371">
    <property type="entry name" value="HMA"/>
    <property type="match status" value="2"/>
</dbReference>
<keyword evidence="10" id="KW-0472">Membrane</keyword>
<feature type="transmembrane region" description="Helical" evidence="10">
    <location>
        <begin position="519"/>
        <end position="544"/>
    </location>
</feature>
<keyword evidence="7" id="KW-0040">ANK repeat</keyword>
<dbReference type="SUPFAM" id="SSF48403">
    <property type="entry name" value="Ankyrin repeat"/>
    <property type="match status" value="1"/>
</dbReference>
<dbReference type="InterPro" id="IPR006122">
    <property type="entry name" value="HMA_Cu_ion-bd"/>
</dbReference>
<dbReference type="Proteomes" id="UP000186817">
    <property type="component" value="Unassembled WGS sequence"/>
</dbReference>
<protein>
    <submittedName>
        <fullName evidence="12">Putative copper-transporting ATPase HMA5</fullName>
    </submittedName>
</protein>
<dbReference type="PANTHER" id="PTHR43520">
    <property type="entry name" value="ATP7, ISOFORM B"/>
    <property type="match status" value="1"/>
</dbReference>
<evidence type="ECO:0000313" key="13">
    <source>
        <dbReference type="Proteomes" id="UP000186817"/>
    </source>
</evidence>
<evidence type="ECO:0000256" key="1">
    <source>
        <dbReference type="ARBA" id="ARBA00004127"/>
    </source>
</evidence>
<evidence type="ECO:0000256" key="7">
    <source>
        <dbReference type="PROSITE-ProRule" id="PRU00023"/>
    </source>
</evidence>
<evidence type="ECO:0000313" key="12">
    <source>
        <dbReference type="EMBL" id="OLQ15499.1"/>
    </source>
</evidence>
<dbReference type="GO" id="GO:0043682">
    <property type="term" value="F:P-type divalent copper transporter activity"/>
    <property type="evidence" value="ECO:0007669"/>
    <property type="project" value="TreeGrafter"/>
</dbReference>
<feature type="transmembrane region" description="Helical" evidence="10">
    <location>
        <begin position="1222"/>
        <end position="1242"/>
    </location>
</feature>
<evidence type="ECO:0000256" key="3">
    <source>
        <dbReference type="ARBA" id="ARBA00022796"/>
    </source>
</evidence>
<feature type="transmembrane region" description="Helical" evidence="10">
    <location>
        <begin position="305"/>
        <end position="322"/>
    </location>
</feature>
<feature type="transmembrane region" description="Helical" evidence="10">
    <location>
        <begin position="653"/>
        <end position="685"/>
    </location>
</feature>
<feature type="repeat" description="ANK" evidence="7">
    <location>
        <begin position="102"/>
        <end position="134"/>
    </location>
</feature>
<dbReference type="FunFam" id="3.30.70.100:FF:000033">
    <property type="entry name" value="Copper-transporting ATPase HMA5"/>
    <property type="match status" value="1"/>
</dbReference>
<dbReference type="GO" id="GO:0016020">
    <property type="term" value="C:membrane"/>
    <property type="evidence" value="ECO:0007669"/>
    <property type="project" value="TreeGrafter"/>
</dbReference>
<dbReference type="InterPro" id="IPR017969">
    <property type="entry name" value="Heavy-metal-associated_CS"/>
</dbReference>
<dbReference type="InterPro" id="IPR036770">
    <property type="entry name" value="Ankyrin_rpt-contain_sf"/>
</dbReference>
<evidence type="ECO:0000259" key="11">
    <source>
        <dbReference type="PROSITE" id="PS50846"/>
    </source>
</evidence>
<evidence type="ECO:0000256" key="9">
    <source>
        <dbReference type="SAM" id="MobiDB-lite"/>
    </source>
</evidence>
<feature type="transmembrane region" description="Helical" evidence="10">
    <location>
        <begin position="1364"/>
        <end position="1386"/>
    </location>
</feature>
<dbReference type="GO" id="GO:0005507">
    <property type="term" value="F:copper ion binding"/>
    <property type="evidence" value="ECO:0007669"/>
    <property type="project" value="InterPro"/>
</dbReference>
<dbReference type="OrthoDB" id="423182at2759"/>
<keyword evidence="3" id="KW-0813">Transport</keyword>
<dbReference type="SUPFAM" id="SSF103481">
    <property type="entry name" value="Multidrug resistance efflux transporter EmrE"/>
    <property type="match status" value="1"/>
</dbReference>
<feature type="transmembrane region" description="Helical" evidence="10">
    <location>
        <begin position="1392"/>
        <end position="1414"/>
    </location>
</feature>
<sequence length="1437" mass="155018">MSNIVTVPGTVADPEWTEAEQREIDLIASDKNAVEAESGPERKQEDEDGVGHFMSMGEYMADVDAEQILAYLLNAAGDLGDIEEVSLILATRRVDVNACNDDGVTALHEAVRCENLDIVKLLLDSGADVEAPVSEEYSNGRFRLKTASDLAAAYGSLRAFKALRDHNASVSATTLASLLRGEGPRYTEAVEALLKQASAKAQPGQARLREHLRVLLLPSEDLDIAVPGEPAVAACQGLHEQNLLYAAEVGVTLLEMPLLAPVACERMVLAAVAETANEEIVATDTVDALTAAAWLQMRASTALDILLMLVSVVCLCLVSYSYRHGGVDAKPALWILAVIHTKEALEWLLQAAYFFWSKCCGRYEEAAVGLESLADLLYLVTGYLAIVHQMELQELEQSFLPIFSAMAWLRLLYSLRGERWLGPRLLPILSAVRDTQAFFLVTVLCLASATHAYFILNPRGEDPLPIYSSFTHTVRLGIFGDFDLFEYQGQDTTFAVDAATGEWVPNDPVPDEIGYSSFVYLQVIFFFTGVGITILLMNLLIGVLGQNYEIHMDRAQVLFVRARAKMLLEHRGRPQAKIKRRLLRRLCPKRESTDKVSEEEVSRARSSMSAAHWCMAVVVLLSFLPVMLCVIGPQHWEAVLGPLRYRVFRHSALAFVLFLIFPVILALSLALAVPVALVLASLWILGFHIQGMQYAINFTLFNIFGNHRAAKCTIYAMVRTESGVDELRGMRTDLKDKMQKLEDVLQNQHLAHKESLAQQKDSIRSLEQKLDKILTLLAGEPKASEELGSGEPELKSAEFSIRGMTCAACSGAVQKALESIPGVEQVEVSLLRERADVTFNANVVNPEQLCSEIEDIGFEASLHQVAESKLRASAGPRNRRVELSVGGMTCAACSGAVERALRRCDGVLEVQVSLLCGKATLVCSAAAPSAAALAEEVDDCGFEATVLTETEAPSEPSRRRAPPETAKLHLQVCGSSAASAASRAEEVPGVMSVTLFGSCGVRIMYRLPPQRTKMTFAAMLLSSGASTGLGGRPSLAPKGPPILYSPPSVEARGLGSPQRRGRAMTPVMASKVAAKPRPWKALRTSDQAATVLFLLIACVAFGLERSRAPTVRGLVVESVSPRHLLGVCWASVAIIGRPAASALRKAIATPRAGVAVSHAEQVGVTSLLQGLAAVAFLVLNTGSSVQLSLPTTFWICLGCSAFLNAIIKTSETHAYTIGEMSLCAPFLAFDPVIQLAVGSLLLPLLSFCCLGGAPLEPPSYHFLRKAASVACIAAGMLALSISRRQAKRELPKGAGFIILNCFLYSATYRLDAAAVGVTSSVCYFAFSRLLMAAVCFAGTLLQTKDLDAKLDESSAKSGGWDRRTVTLLLFVCIVDAAYMLSMYQAVSLISPVLVSAVKRGGGIVVSALFGALFFGENLSGRKKLLFSIAAGVTLLCL</sequence>
<keyword evidence="5" id="KW-1278">Translocase</keyword>
<dbReference type="Pfam" id="PF00403">
    <property type="entry name" value="HMA"/>
    <property type="match status" value="2"/>
</dbReference>
<evidence type="ECO:0000256" key="4">
    <source>
        <dbReference type="ARBA" id="ARBA00022842"/>
    </source>
</evidence>
<feature type="transmembrane region" description="Helical" evidence="10">
    <location>
        <begin position="1323"/>
        <end position="1343"/>
    </location>
</feature>
<name>A0A1Q9F7B8_SYMMI</name>
<dbReference type="FunFam" id="3.30.70.100:FF:000001">
    <property type="entry name" value="ATPase copper transporting beta"/>
    <property type="match status" value="1"/>
</dbReference>
<keyword evidence="13" id="KW-1185">Reference proteome</keyword>
<keyword evidence="6" id="KW-0186">Copper</keyword>
<dbReference type="SUPFAM" id="SSF55008">
    <property type="entry name" value="HMA, heavy metal-associated domain"/>
    <property type="match status" value="2"/>
</dbReference>
<dbReference type="PROSITE" id="PS01047">
    <property type="entry name" value="HMA_1"/>
    <property type="match status" value="2"/>
</dbReference>
<evidence type="ECO:0000256" key="6">
    <source>
        <dbReference type="ARBA" id="ARBA00023008"/>
    </source>
</evidence>
<evidence type="ECO:0000256" key="5">
    <source>
        <dbReference type="ARBA" id="ARBA00022967"/>
    </source>
</evidence>
<dbReference type="PROSITE" id="PS50297">
    <property type="entry name" value="ANK_REP_REGION"/>
    <property type="match status" value="1"/>
</dbReference>
<gene>
    <name evidence="12" type="primary">HMA5</name>
    <name evidence="12" type="ORF">AK812_SmicGene243</name>
</gene>